<keyword evidence="3" id="KW-1185">Reference proteome</keyword>
<reference evidence="2 3" key="1">
    <citation type="submission" date="2019-04" db="EMBL/GenBank/DDBJ databases">
        <title>The sequence and de novo assembly of Takifugu bimaculatus genome using PacBio and Hi-C technologies.</title>
        <authorList>
            <person name="Xu P."/>
            <person name="Liu B."/>
            <person name="Zhou Z."/>
        </authorList>
    </citation>
    <scope>NUCLEOTIDE SEQUENCE [LARGE SCALE GENOMIC DNA]</scope>
    <source>
        <strain evidence="2">TB-2018</strain>
        <tissue evidence="2">Muscle</tissue>
    </source>
</reference>
<evidence type="ECO:0000313" key="2">
    <source>
        <dbReference type="EMBL" id="TNM87144.1"/>
    </source>
</evidence>
<feature type="compositionally biased region" description="Basic residues" evidence="1">
    <location>
        <begin position="115"/>
        <end position="134"/>
    </location>
</feature>
<dbReference type="EMBL" id="SWLE01000020">
    <property type="protein sequence ID" value="TNM87144.1"/>
    <property type="molecule type" value="Genomic_DNA"/>
</dbReference>
<proteinExistence type="predicted"/>
<sequence>MFYLFHFLHRSDGGPIYKWSAGDKPGARCHTSIAIWCVEHCLYQNPLSVSITEVCLQYEVSQSVWLLHSETKYIPDEKRRRMSERCHPVYPMLISDVTFLDRLIHTSEKREKKEKTRHKKKDKKRNHKYVQCRV</sequence>
<comment type="caution">
    <text evidence="2">The sequence shown here is derived from an EMBL/GenBank/DDBJ whole genome shotgun (WGS) entry which is preliminary data.</text>
</comment>
<feature type="region of interest" description="Disordered" evidence="1">
    <location>
        <begin position="108"/>
        <end position="134"/>
    </location>
</feature>
<gene>
    <name evidence="2" type="ORF">fugu_007374</name>
</gene>
<evidence type="ECO:0000313" key="3">
    <source>
        <dbReference type="Proteomes" id="UP000516260"/>
    </source>
</evidence>
<accession>A0A4Z2B452</accession>
<evidence type="ECO:0000256" key="1">
    <source>
        <dbReference type="SAM" id="MobiDB-lite"/>
    </source>
</evidence>
<dbReference type="AlphaFoldDB" id="A0A4Z2B452"/>
<name>A0A4Z2B452_9TELE</name>
<organism evidence="2 3">
    <name type="scientific">Takifugu bimaculatus</name>
    <dbReference type="NCBI Taxonomy" id="433685"/>
    <lineage>
        <taxon>Eukaryota</taxon>
        <taxon>Metazoa</taxon>
        <taxon>Chordata</taxon>
        <taxon>Craniata</taxon>
        <taxon>Vertebrata</taxon>
        <taxon>Euteleostomi</taxon>
        <taxon>Actinopterygii</taxon>
        <taxon>Neopterygii</taxon>
        <taxon>Teleostei</taxon>
        <taxon>Neoteleostei</taxon>
        <taxon>Acanthomorphata</taxon>
        <taxon>Eupercaria</taxon>
        <taxon>Tetraodontiformes</taxon>
        <taxon>Tetradontoidea</taxon>
        <taxon>Tetraodontidae</taxon>
        <taxon>Takifugu</taxon>
    </lineage>
</organism>
<dbReference type="Proteomes" id="UP000516260">
    <property type="component" value="Chromosome 7"/>
</dbReference>
<protein>
    <submittedName>
        <fullName evidence="2">Uncharacterized protein</fullName>
    </submittedName>
</protein>